<dbReference type="Gene3D" id="2.40.10.500">
    <property type="match status" value="1"/>
</dbReference>
<dbReference type="SMART" id="SM00060">
    <property type="entry name" value="FN3"/>
    <property type="match status" value="1"/>
</dbReference>
<evidence type="ECO:0000256" key="6">
    <source>
        <dbReference type="SAM" id="SignalP"/>
    </source>
</evidence>
<keyword evidence="9" id="KW-1185">Reference proteome</keyword>
<name>A0A316A521_9ACTN</name>
<feature type="region of interest" description="Disordered" evidence="5">
    <location>
        <begin position="412"/>
        <end position="444"/>
    </location>
</feature>
<dbReference type="PROSITE" id="PS51125">
    <property type="entry name" value="NHL"/>
    <property type="match status" value="1"/>
</dbReference>
<dbReference type="EMBL" id="QGDQ01000015">
    <property type="protein sequence ID" value="PWJ53016.1"/>
    <property type="molecule type" value="Genomic_DNA"/>
</dbReference>
<dbReference type="Proteomes" id="UP000245469">
    <property type="component" value="Unassembled WGS sequence"/>
</dbReference>
<dbReference type="CDD" id="cd05819">
    <property type="entry name" value="NHL"/>
    <property type="match status" value="1"/>
</dbReference>
<keyword evidence="3" id="KW-0624">Polysaccharide degradation</keyword>
<dbReference type="Pfam" id="PF04122">
    <property type="entry name" value="CW_binding_2"/>
    <property type="match status" value="3"/>
</dbReference>
<dbReference type="PROSITE" id="PS50853">
    <property type="entry name" value="FN3"/>
    <property type="match status" value="1"/>
</dbReference>
<dbReference type="Gene3D" id="2.120.10.30">
    <property type="entry name" value="TolB, C-terminal domain"/>
    <property type="match status" value="1"/>
</dbReference>
<dbReference type="Pfam" id="PF01436">
    <property type="entry name" value="NHL"/>
    <property type="match status" value="1"/>
</dbReference>
<dbReference type="InterPro" id="IPR007253">
    <property type="entry name" value="Cell_wall-bd_2"/>
</dbReference>
<gene>
    <name evidence="8" type="ORF">BXY45_11533</name>
</gene>
<evidence type="ECO:0000313" key="8">
    <source>
        <dbReference type="EMBL" id="PWJ53016.1"/>
    </source>
</evidence>
<evidence type="ECO:0000313" key="9">
    <source>
        <dbReference type="Proteomes" id="UP000245469"/>
    </source>
</evidence>
<proteinExistence type="predicted"/>
<dbReference type="GO" id="GO:0030288">
    <property type="term" value="C:outer membrane-bounded periplasmic space"/>
    <property type="evidence" value="ECO:0007669"/>
    <property type="project" value="TreeGrafter"/>
</dbReference>
<keyword evidence="2" id="KW-0378">Hydrolase</keyword>
<evidence type="ECO:0000256" key="4">
    <source>
        <dbReference type="PROSITE-ProRule" id="PRU00504"/>
    </source>
</evidence>
<dbReference type="PANTHER" id="PTHR30032">
    <property type="entry name" value="N-ACETYLMURAMOYL-L-ALANINE AMIDASE-RELATED"/>
    <property type="match status" value="1"/>
</dbReference>
<reference evidence="8 9" key="1">
    <citation type="submission" date="2018-03" db="EMBL/GenBank/DDBJ databases">
        <title>Genomic Encyclopedia of Archaeal and Bacterial Type Strains, Phase II (KMG-II): from individual species to whole genera.</title>
        <authorList>
            <person name="Goeker M."/>
        </authorList>
    </citation>
    <scope>NUCLEOTIDE SEQUENCE [LARGE SCALE GENOMIC DNA]</scope>
    <source>
        <strain evidence="8 9">DSM 44889</strain>
    </source>
</reference>
<accession>A0A316A521</accession>
<dbReference type="AlphaFoldDB" id="A0A316A521"/>
<dbReference type="GO" id="GO:0000272">
    <property type="term" value="P:polysaccharide catabolic process"/>
    <property type="evidence" value="ECO:0007669"/>
    <property type="project" value="UniProtKB-KW"/>
</dbReference>
<dbReference type="CDD" id="cd00063">
    <property type="entry name" value="FN3"/>
    <property type="match status" value="1"/>
</dbReference>
<dbReference type="SUPFAM" id="SSF101898">
    <property type="entry name" value="NHL repeat"/>
    <property type="match status" value="1"/>
</dbReference>
<keyword evidence="1" id="KW-0677">Repeat</keyword>
<protein>
    <submittedName>
        <fullName evidence="8">Fibronectin type III domain protein</fullName>
    </submittedName>
</protein>
<dbReference type="SUPFAM" id="SSF49265">
    <property type="entry name" value="Fibronectin type III"/>
    <property type="match status" value="1"/>
</dbReference>
<keyword evidence="2" id="KW-0326">Glycosidase</keyword>
<dbReference type="Pfam" id="PF00041">
    <property type="entry name" value="fn3"/>
    <property type="match status" value="1"/>
</dbReference>
<dbReference type="InterPro" id="IPR011042">
    <property type="entry name" value="6-blade_b-propeller_TolB-like"/>
</dbReference>
<dbReference type="InterPro" id="IPR036116">
    <property type="entry name" value="FN3_sf"/>
</dbReference>
<keyword evidence="3" id="KW-0119">Carbohydrate metabolism</keyword>
<evidence type="ECO:0000256" key="1">
    <source>
        <dbReference type="ARBA" id="ARBA00022737"/>
    </source>
</evidence>
<evidence type="ECO:0000256" key="2">
    <source>
        <dbReference type="ARBA" id="ARBA00023295"/>
    </source>
</evidence>
<evidence type="ECO:0000256" key="3">
    <source>
        <dbReference type="ARBA" id="ARBA00023326"/>
    </source>
</evidence>
<feature type="repeat" description="NHL" evidence="4">
    <location>
        <begin position="141"/>
        <end position="178"/>
    </location>
</feature>
<evidence type="ECO:0000256" key="5">
    <source>
        <dbReference type="SAM" id="MobiDB-lite"/>
    </source>
</evidence>
<dbReference type="Gene3D" id="2.60.40.10">
    <property type="entry name" value="Immunoglobulins"/>
    <property type="match status" value="2"/>
</dbReference>
<dbReference type="PRINTS" id="PR00014">
    <property type="entry name" value="FNTYPEIII"/>
</dbReference>
<feature type="signal peptide" evidence="6">
    <location>
        <begin position="1"/>
        <end position="21"/>
    </location>
</feature>
<dbReference type="GO" id="GO:0016798">
    <property type="term" value="F:hydrolase activity, acting on glycosyl bonds"/>
    <property type="evidence" value="ECO:0007669"/>
    <property type="project" value="UniProtKB-KW"/>
</dbReference>
<dbReference type="InterPro" id="IPR003961">
    <property type="entry name" value="FN3_dom"/>
</dbReference>
<comment type="caution">
    <text evidence="8">The sequence shown here is derived from an EMBL/GenBank/DDBJ whole genome shotgun (WGS) entry which is preliminary data.</text>
</comment>
<dbReference type="InterPro" id="IPR051922">
    <property type="entry name" value="Bact_Sporulation_Assoc"/>
</dbReference>
<dbReference type="InterPro" id="IPR013783">
    <property type="entry name" value="Ig-like_fold"/>
</dbReference>
<evidence type="ECO:0000259" key="7">
    <source>
        <dbReference type="PROSITE" id="PS50853"/>
    </source>
</evidence>
<sequence length="862" mass="83958">MTATLAVGTIFGIAGSSPAQAAVGPYDAPTTIAGSTLTDADAVAVSNGVTYVLDGAAQKIRTWTAATATWGLIDLASLTVSSGGALPAVAVSSTASDIAIYNNTLYIADTGNNRVVSLSIASPVALTLVAGTGNSGGLFDGTVSGSNLSAPQGVAVDGSGNLYIADTGHHQVIKFTAAAAHPLSIVAGNGQTPPPTTANATSLSSPKDIAIDGSGVLYISDTGYNRVVKVGSGGLTTVGSVTLPGSIAVGGDALAVASGGAVQVLATAGGSPATVSTPLSPPLSSISGIAMTSTGDITAVEPAGNLSRAIRIPVSAGASSAPVLASSMTITMKTGDALSRALSAPANPSATWSILETPVGAPTLVIDAQTGLLTGTPSTAGSFIYKVQAANALGRSFTLLTLNVGVTPAKPATAPKATPGQGSATVTWAAPTPSASASPSSSPSASAGLSDAITGYKITPYVNDVAGTSVTASATATSTVVTGLSSGTSYKFKIAAVNAFGDGVDSDASNAVTPFGGVVQPSAGLTRYEGTTRIQTAVSVSQQLFPGAGSSRAVVIASSTNYADSLAGARLASAVGGPLLLTDPLALNIEVATEVARVLAVPSTAAASTTSFQGLAAAESTAPKQTAVGTVYLLGGTSAVSAAVETSLKAVNAKYTINRISGTDRFDTAVKIAAQTAVDDGGSSAPIYVASGANYPDGLAVAALAARTGGVVLLTDGAKMPDATLKYLQTYDPNSELLVAIGGPAATATSGHGAERAVIGTDRYDTARKVAELFTSPTGSSSVRSVGLATGTNWPDALAGAAAMGNLDGPLLLTPPDSLSSSASTAITSLAKKGKASSALVFGGSGVVSSSTASSFSKNATS</sequence>
<feature type="chain" id="PRO_5016356322" evidence="6">
    <location>
        <begin position="22"/>
        <end position="862"/>
    </location>
</feature>
<dbReference type="PANTHER" id="PTHR30032:SF4">
    <property type="entry name" value="AMIDASE ENHANCER"/>
    <property type="match status" value="1"/>
</dbReference>
<feature type="domain" description="Fibronectin type-III" evidence="7">
    <location>
        <begin position="407"/>
        <end position="516"/>
    </location>
</feature>
<keyword evidence="6" id="KW-0732">Signal</keyword>
<dbReference type="Gene3D" id="3.40.50.12090">
    <property type="match status" value="1"/>
</dbReference>
<dbReference type="InterPro" id="IPR001258">
    <property type="entry name" value="NHL_repeat"/>
</dbReference>
<organism evidence="8 9">
    <name type="scientific">Quadrisphaera granulorum</name>
    <dbReference type="NCBI Taxonomy" id="317664"/>
    <lineage>
        <taxon>Bacteria</taxon>
        <taxon>Bacillati</taxon>
        <taxon>Actinomycetota</taxon>
        <taxon>Actinomycetes</taxon>
        <taxon>Kineosporiales</taxon>
        <taxon>Kineosporiaceae</taxon>
        <taxon>Quadrisphaera</taxon>
    </lineage>
</organism>